<name>A0ABD1I1Z6_SALDI</name>
<dbReference type="AlphaFoldDB" id="A0ABD1I1Z6"/>
<feature type="region of interest" description="Disordered" evidence="2">
    <location>
        <begin position="312"/>
        <end position="356"/>
    </location>
</feature>
<keyword evidence="1" id="KW-0175">Coiled coil</keyword>
<dbReference type="Proteomes" id="UP001567538">
    <property type="component" value="Unassembled WGS sequence"/>
</dbReference>
<gene>
    <name evidence="3" type="ORF">AAHA92_04993</name>
</gene>
<comment type="caution">
    <text evidence="3">The sequence shown here is derived from an EMBL/GenBank/DDBJ whole genome shotgun (WGS) entry which is preliminary data.</text>
</comment>
<evidence type="ECO:0000256" key="2">
    <source>
        <dbReference type="SAM" id="MobiDB-lite"/>
    </source>
</evidence>
<dbReference type="EMBL" id="JBEAFC010000003">
    <property type="protein sequence ID" value="KAL1562412.1"/>
    <property type="molecule type" value="Genomic_DNA"/>
</dbReference>
<reference evidence="3 4" key="1">
    <citation type="submission" date="2024-06" db="EMBL/GenBank/DDBJ databases">
        <title>A chromosome level genome sequence of Diviner's sage (Salvia divinorum).</title>
        <authorList>
            <person name="Ford S.A."/>
            <person name="Ro D.-K."/>
            <person name="Ness R.W."/>
            <person name="Phillips M.A."/>
        </authorList>
    </citation>
    <scope>NUCLEOTIDE SEQUENCE [LARGE SCALE GENOMIC DNA]</scope>
    <source>
        <strain evidence="3">SAF-2024a</strain>
        <tissue evidence="3">Leaf</tissue>
    </source>
</reference>
<keyword evidence="4" id="KW-1185">Reference proteome</keyword>
<sequence length="446" mass="48870">MSVAQFPDAMDSSDDLQIWNNATFDNCETSQELAASKQSWGSLESIFGNPNSSFDSVSGKENQGFASENQNQIPSVSPFPQSASTVPFKPLNAVESVQKSKIRAIGKKGFEKNRGFKIDEEIEEIETQIARLNSRLEALKVEKASVSAVEKKGRVIAAKFMDHKQSVKNDEISNLNARTKPNRRGISLGPAEILSTGRRGMSLGPSEIFGVAKSRQMMINNTPQQSRRQSCLLKLQGIDEERVKSCSLSPKSRRVAAKSRQAVTTIGSRKTVKKEDAVLSSVQPKKLFRDGEKSAPNKKAFRPGRVVASRYNQGVSQASAVRKRSLPENDGDAGKRVEKKRSLSVGKTRANEGEGRVKKRWEIPSEIVVHSSSVEVEKSPECVVVAPAPCLLPRLRIARCKESPRGSGPAKKVADLVGRKSYFASDDGVCQALSYCEDEEDGDEEI</sequence>
<organism evidence="3 4">
    <name type="scientific">Salvia divinorum</name>
    <name type="common">Maria pastora</name>
    <name type="synonym">Diviner's sage</name>
    <dbReference type="NCBI Taxonomy" id="28513"/>
    <lineage>
        <taxon>Eukaryota</taxon>
        <taxon>Viridiplantae</taxon>
        <taxon>Streptophyta</taxon>
        <taxon>Embryophyta</taxon>
        <taxon>Tracheophyta</taxon>
        <taxon>Spermatophyta</taxon>
        <taxon>Magnoliopsida</taxon>
        <taxon>eudicotyledons</taxon>
        <taxon>Gunneridae</taxon>
        <taxon>Pentapetalae</taxon>
        <taxon>asterids</taxon>
        <taxon>lamiids</taxon>
        <taxon>Lamiales</taxon>
        <taxon>Lamiaceae</taxon>
        <taxon>Nepetoideae</taxon>
        <taxon>Mentheae</taxon>
        <taxon>Salviinae</taxon>
        <taxon>Salvia</taxon>
        <taxon>Salvia subgen. Calosphace</taxon>
    </lineage>
</organism>
<evidence type="ECO:0000256" key="1">
    <source>
        <dbReference type="SAM" id="Coils"/>
    </source>
</evidence>
<proteinExistence type="predicted"/>
<accession>A0ABD1I1Z6</accession>
<evidence type="ECO:0000313" key="3">
    <source>
        <dbReference type="EMBL" id="KAL1562412.1"/>
    </source>
</evidence>
<evidence type="ECO:0000313" key="4">
    <source>
        <dbReference type="Proteomes" id="UP001567538"/>
    </source>
</evidence>
<feature type="coiled-coil region" evidence="1">
    <location>
        <begin position="122"/>
        <end position="149"/>
    </location>
</feature>
<dbReference type="PANTHER" id="PTHR36386:SF1">
    <property type="entry name" value="OS06G0683900 PROTEIN"/>
    <property type="match status" value="1"/>
</dbReference>
<protein>
    <submittedName>
        <fullName evidence="3">Uncharacterized protein</fullName>
    </submittedName>
</protein>
<dbReference type="PANTHER" id="PTHR36386">
    <property type="entry name" value="OS06G0683900 PROTEIN"/>
    <property type="match status" value="1"/>
</dbReference>